<accession>A0ABR0VVQ9</accession>
<dbReference type="Proteomes" id="UP001318860">
    <property type="component" value="Unassembled WGS sequence"/>
</dbReference>
<feature type="transmembrane region" description="Helical" evidence="6">
    <location>
        <begin position="120"/>
        <end position="138"/>
    </location>
</feature>
<reference evidence="7 8" key="1">
    <citation type="journal article" date="2021" name="Comput. Struct. Biotechnol. J.">
        <title>De novo genome assembly of the potent medicinal plant Rehmannia glutinosa using nanopore technology.</title>
        <authorList>
            <person name="Ma L."/>
            <person name="Dong C."/>
            <person name="Song C."/>
            <person name="Wang X."/>
            <person name="Zheng X."/>
            <person name="Niu Y."/>
            <person name="Chen S."/>
            <person name="Feng W."/>
        </authorList>
    </citation>
    <scope>NUCLEOTIDE SEQUENCE [LARGE SCALE GENOMIC DNA]</scope>
    <source>
        <strain evidence="7">DH-2019</strain>
    </source>
</reference>
<feature type="transmembrane region" description="Helical" evidence="6">
    <location>
        <begin position="12"/>
        <end position="33"/>
    </location>
</feature>
<gene>
    <name evidence="7" type="ORF">DH2020_026925</name>
</gene>
<keyword evidence="5 6" id="KW-0472">Membrane</keyword>
<dbReference type="PANTHER" id="PTHR31621:SF11">
    <property type="entry name" value="PROTEIN DMP8-RELATED"/>
    <property type="match status" value="1"/>
</dbReference>
<feature type="transmembrane region" description="Helical" evidence="6">
    <location>
        <begin position="217"/>
        <end position="236"/>
    </location>
</feature>
<feature type="transmembrane region" description="Helical" evidence="6">
    <location>
        <begin position="91"/>
        <end position="108"/>
    </location>
</feature>
<dbReference type="InterPro" id="IPR007770">
    <property type="entry name" value="DMP"/>
</dbReference>
<dbReference type="Pfam" id="PF05078">
    <property type="entry name" value="DUF679"/>
    <property type="match status" value="1"/>
</dbReference>
<feature type="transmembrane region" description="Helical" evidence="6">
    <location>
        <begin position="53"/>
        <end position="70"/>
    </location>
</feature>
<evidence type="ECO:0000256" key="6">
    <source>
        <dbReference type="SAM" id="Phobius"/>
    </source>
</evidence>
<comment type="similarity">
    <text evidence="2">Belongs to the plant DMP1 protein family.</text>
</comment>
<proteinExistence type="inferred from homology"/>
<organism evidence="7 8">
    <name type="scientific">Rehmannia glutinosa</name>
    <name type="common">Chinese foxglove</name>
    <dbReference type="NCBI Taxonomy" id="99300"/>
    <lineage>
        <taxon>Eukaryota</taxon>
        <taxon>Viridiplantae</taxon>
        <taxon>Streptophyta</taxon>
        <taxon>Embryophyta</taxon>
        <taxon>Tracheophyta</taxon>
        <taxon>Spermatophyta</taxon>
        <taxon>Magnoliopsida</taxon>
        <taxon>eudicotyledons</taxon>
        <taxon>Gunneridae</taxon>
        <taxon>Pentapetalae</taxon>
        <taxon>asterids</taxon>
        <taxon>lamiids</taxon>
        <taxon>Lamiales</taxon>
        <taxon>Orobanchaceae</taxon>
        <taxon>Rehmannieae</taxon>
        <taxon>Rehmannia</taxon>
    </lineage>
</organism>
<feature type="transmembrane region" description="Helical" evidence="6">
    <location>
        <begin position="179"/>
        <end position="197"/>
    </location>
</feature>
<dbReference type="PANTHER" id="PTHR31621">
    <property type="entry name" value="PROTEIN DMP3"/>
    <property type="match status" value="1"/>
</dbReference>
<evidence type="ECO:0000256" key="2">
    <source>
        <dbReference type="ARBA" id="ARBA00008707"/>
    </source>
</evidence>
<name>A0ABR0VVQ9_REHGL</name>
<evidence type="ECO:0000256" key="1">
    <source>
        <dbReference type="ARBA" id="ARBA00004141"/>
    </source>
</evidence>
<evidence type="ECO:0000256" key="4">
    <source>
        <dbReference type="ARBA" id="ARBA00022989"/>
    </source>
</evidence>
<keyword evidence="3 6" id="KW-0812">Transmembrane</keyword>
<sequence>MAISPRLVNKKANYLSLLRLFLWEMWLAARWLWLKEEGAGKLGLESRCLNGNGNRWGFFFFFFFFFLIFGESGNGERRPKTLSKTSLLANFLPTGTLLTFEMVLPSVYGNGKCSIVSTHMIYSLLGLCSLSCFFFHFTDSFRGPDGKLYYGFVTPKGLAVFKTGLGVEVPKEERFKVGLSDFVHALMSALVFVAIALSDHRVTGCVFPGHAAELDEVMQSFPLMVGIICSGLFLVFPTTRYGIGCVSA</sequence>
<evidence type="ECO:0000313" key="7">
    <source>
        <dbReference type="EMBL" id="KAK6139333.1"/>
    </source>
</evidence>
<protein>
    <submittedName>
        <fullName evidence="7">Uncharacterized protein</fullName>
    </submittedName>
</protein>
<evidence type="ECO:0000313" key="8">
    <source>
        <dbReference type="Proteomes" id="UP001318860"/>
    </source>
</evidence>
<comment type="subcellular location">
    <subcellularLocation>
        <location evidence="1">Membrane</location>
        <topology evidence="1">Multi-pass membrane protein</topology>
    </subcellularLocation>
</comment>
<evidence type="ECO:0000256" key="5">
    <source>
        <dbReference type="ARBA" id="ARBA00023136"/>
    </source>
</evidence>
<comment type="caution">
    <text evidence="7">The sequence shown here is derived from an EMBL/GenBank/DDBJ whole genome shotgun (WGS) entry which is preliminary data.</text>
</comment>
<keyword evidence="4 6" id="KW-1133">Transmembrane helix</keyword>
<evidence type="ECO:0000256" key="3">
    <source>
        <dbReference type="ARBA" id="ARBA00022692"/>
    </source>
</evidence>
<keyword evidence="8" id="KW-1185">Reference proteome</keyword>
<dbReference type="EMBL" id="JABTTQ020000438">
    <property type="protein sequence ID" value="KAK6139333.1"/>
    <property type="molecule type" value="Genomic_DNA"/>
</dbReference>